<feature type="region of interest" description="Disordered" evidence="6">
    <location>
        <begin position="137"/>
        <end position="163"/>
    </location>
</feature>
<dbReference type="GO" id="GO:0065003">
    <property type="term" value="P:protein-containing complex assembly"/>
    <property type="evidence" value="ECO:0007669"/>
    <property type="project" value="InterPro"/>
</dbReference>
<comment type="similarity">
    <text evidence="5">Belongs to the UreE family.</text>
</comment>
<evidence type="ECO:0000256" key="2">
    <source>
        <dbReference type="ARBA" id="ARBA00022490"/>
    </source>
</evidence>
<dbReference type="SUPFAM" id="SSF69737">
    <property type="entry name" value="Urease metallochaperone UreE, C-terminal domain"/>
    <property type="match status" value="1"/>
</dbReference>
<sequence length="163" mass="17719">MPVAARLLPAGSWDRASACDRIALDHDARHRRRFHYVAAGGTAFLLDLPRAAVLAEGDGLALDDGRVIAVEAAPEPLMEARAPTPGAMMRLAWHIGNRHLPAQLGFDVIRLRRDHVIRDMLEGLGAEVVDVEAPFTPEQGAYAGGGGHAHGHHHRHHEHDHAH</sequence>
<dbReference type="RefSeq" id="WP_096343470.1">
    <property type="nucleotide sequence ID" value="NZ_NWMW01000002.1"/>
</dbReference>
<evidence type="ECO:0000256" key="3">
    <source>
        <dbReference type="ARBA" id="ARBA00022596"/>
    </source>
</evidence>
<dbReference type="GO" id="GO:0006457">
    <property type="term" value="P:protein folding"/>
    <property type="evidence" value="ECO:0007669"/>
    <property type="project" value="InterPro"/>
</dbReference>
<comment type="function">
    <text evidence="5">Involved in urease metallocenter assembly. Binds nickel. Probably functions as a nickel donor during metallocenter assembly.</text>
</comment>
<dbReference type="GO" id="GO:0005737">
    <property type="term" value="C:cytoplasm"/>
    <property type="evidence" value="ECO:0007669"/>
    <property type="project" value="UniProtKB-SubCell"/>
</dbReference>
<organism evidence="8 9">
    <name type="scientific">Sphingomonas spermidinifaciens</name>
    <dbReference type="NCBI Taxonomy" id="1141889"/>
    <lineage>
        <taxon>Bacteria</taxon>
        <taxon>Pseudomonadati</taxon>
        <taxon>Pseudomonadota</taxon>
        <taxon>Alphaproteobacteria</taxon>
        <taxon>Sphingomonadales</taxon>
        <taxon>Sphingomonadaceae</taxon>
        <taxon>Sphingomonas</taxon>
    </lineage>
</organism>
<evidence type="ECO:0000259" key="7">
    <source>
        <dbReference type="SMART" id="SM00988"/>
    </source>
</evidence>
<dbReference type="Gene3D" id="3.30.70.790">
    <property type="entry name" value="UreE, C-terminal domain"/>
    <property type="match status" value="1"/>
</dbReference>
<keyword evidence="2 5" id="KW-0963">Cytoplasm</keyword>
<comment type="caution">
    <text evidence="8">The sequence shown here is derived from an EMBL/GenBank/DDBJ whole genome shotgun (WGS) entry which is preliminary data.</text>
</comment>
<feature type="compositionally biased region" description="Basic residues" evidence="6">
    <location>
        <begin position="149"/>
        <end position="163"/>
    </location>
</feature>
<evidence type="ECO:0000256" key="5">
    <source>
        <dbReference type="HAMAP-Rule" id="MF_00822"/>
    </source>
</evidence>
<dbReference type="InterPro" id="IPR012406">
    <property type="entry name" value="UreE"/>
</dbReference>
<dbReference type="GO" id="GO:0051082">
    <property type="term" value="F:unfolded protein binding"/>
    <property type="evidence" value="ECO:0007669"/>
    <property type="project" value="UniProtKB-UniRule"/>
</dbReference>
<evidence type="ECO:0000313" key="8">
    <source>
        <dbReference type="EMBL" id="PCD02092.1"/>
    </source>
</evidence>
<dbReference type="SUPFAM" id="SSF69287">
    <property type="entry name" value="Urease metallochaperone UreE, N-terminal domain"/>
    <property type="match status" value="1"/>
</dbReference>
<dbReference type="InterPro" id="IPR007864">
    <property type="entry name" value="UreE_C_dom"/>
</dbReference>
<evidence type="ECO:0000313" key="9">
    <source>
        <dbReference type="Proteomes" id="UP000218366"/>
    </source>
</evidence>
<dbReference type="PIRSF" id="PIRSF036402">
    <property type="entry name" value="Ureas_acces_UreE"/>
    <property type="match status" value="1"/>
</dbReference>
<keyword evidence="9" id="KW-1185">Reference proteome</keyword>
<dbReference type="SMART" id="SM00988">
    <property type="entry name" value="UreE_N"/>
    <property type="match status" value="1"/>
</dbReference>
<proteinExistence type="inferred from homology"/>
<gene>
    <name evidence="5" type="primary">ureE</name>
    <name evidence="8" type="ORF">COC42_11465</name>
</gene>
<evidence type="ECO:0000256" key="4">
    <source>
        <dbReference type="ARBA" id="ARBA00023186"/>
    </source>
</evidence>
<feature type="domain" description="UreE urease accessory N-terminal" evidence="7">
    <location>
        <begin position="1"/>
        <end position="68"/>
    </location>
</feature>
<reference evidence="8 9" key="1">
    <citation type="submission" date="2017-09" db="EMBL/GenBank/DDBJ databases">
        <title>Sphingomonas spermidinifaciens 9NM-10, whole genome shotgun sequence.</title>
        <authorList>
            <person name="Feng G."/>
            <person name="Zhu H."/>
        </authorList>
    </citation>
    <scope>NUCLEOTIDE SEQUENCE [LARGE SCALE GENOMIC DNA]</scope>
    <source>
        <strain evidence="8 9">9NM-10</strain>
    </source>
</reference>
<name>A0A2A4B2C7_9SPHN</name>
<dbReference type="CDD" id="cd00571">
    <property type="entry name" value="UreE"/>
    <property type="match status" value="1"/>
</dbReference>
<dbReference type="AlphaFoldDB" id="A0A2A4B2C7"/>
<evidence type="ECO:0000256" key="6">
    <source>
        <dbReference type="SAM" id="MobiDB-lite"/>
    </source>
</evidence>
<dbReference type="OrthoDB" id="9802215at2"/>
<protein>
    <recommendedName>
        <fullName evidence="5">Urease accessory protein UreE</fullName>
    </recommendedName>
</protein>
<dbReference type="Proteomes" id="UP000218366">
    <property type="component" value="Unassembled WGS sequence"/>
</dbReference>
<dbReference type="NCBIfam" id="NF009751">
    <property type="entry name" value="PRK13261.1-1"/>
    <property type="match status" value="1"/>
</dbReference>
<keyword evidence="3 5" id="KW-0533">Nickel</keyword>
<dbReference type="HAMAP" id="MF_00822">
    <property type="entry name" value="UreE"/>
    <property type="match status" value="1"/>
</dbReference>
<dbReference type="Pfam" id="PF02814">
    <property type="entry name" value="UreE_N"/>
    <property type="match status" value="1"/>
</dbReference>
<keyword evidence="4 5" id="KW-0143">Chaperone</keyword>
<dbReference type="Pfam" id="PF05194">
    <property type="entry name" value="UreE_C"/>
    <property type="match status" value="1"/>
</dbReference>
<evidence type="ECO:0000256" key="1">
    <source>
        <dbReference type="ARBA" id="ARBA00004496"/>
    </source>
</evidence>
<dbReference type="EMBL" id="NWMW01000002">
    <property type="protein sequence ID" value="PCD02092.1"/>
    <property type="molecule type" value="Genomic_DNA"/>
</dbReference>
<dbReference type="GO" id="GO:0016151">
    <property type="term" value="F:nickel cation binding"/>
    <property type="evidence" value="ECO:0007669"/>
    <property type="project" value="UniProtKB-UniRule"/>
</dbReference>
<dbReference type="InterPro" id="IPR004029">
    <property type="entry name" value="UreE_N"/>
</dbReference>
<comment type="subcellular location">
    <subcellularLocation>
        <location evidence="1 5">Cytoplasm</location>
    </subcellularLocation>
</comment>
<dbReference type="GO" id="GO:0019627">
    <property type="term" value="P:urea metabolic process"/>
    <property type="evidence" value="ECO:0007669"/>
    <property type="project" value="InterPro"/>
</dbReference>
<dbReference type="InterPro" id="IPR036118">
    <property type="entry name" value="UreE_N_sf"/>
</dbReference>
<accession>A0A2A4B2C7</accession>
<dbReference type="Gene3D" id="2.60.260.20">
    <property type="entry name" value="Urease metallochaperone UreE, N-terminal domain"/>
    <property type="match status" value="1"/>
</dbReference>